<protein>
    <recommendedName>
        <fullName evidence="3">Tetratricopeptide repeat protein</fullName>
    </recommendedName>
</protein>
<evidence type="ECO:0000256" key="1">
    <source>
        <dbReference type="PROSITE-ProRule" id="PRU00339"/>
    </source>
</evidence>
<feature type="repeat" description="TPR" evidence="1">
    <location>
        <begin position="200"/>
        <end position="233"/>
    </location>
</feature>
<dbReference type="PROSITE" id="PS50005">
    <property type="entry name" value="TPR"/>
    <property type="match status" value="1"/>
</dbReference>
<sequence>DSLAMAYYDQALELDSEYAPALLGKAEVYRMRRSFDGFFESLGRFAASPSIPVQMKSRYLSDITEHMDGRFFQNFKSQLDTLYDTGVRTHPADSSMLLAAGTYYYRTDRRGKGVELFKANSDLYPNDFNARAMYIQSLSYNDDWDRLLDASEEAYAAFPDEPAFLNMRVMAYYNLGDMPAVIAECTRMAKAFKDNPDVVVQALSTIGDSYHQLGDEKEAFKAYEKALKVNPTYAPVLNNYAYFLCLQGKRLSKAAAMSKITVEQEPDNATYLDTYGWILHLQKKSQEAKAYFKHAMLYGGKDSATILDHYAEVLYTLGEYDLAKVYWDQAIKKDTENEIPDLAQRVGQKLKAVGK</sequence>
<dbReference type="PANTHER" id="PTHR12558:SF33">
    <property type="entry name" value="BLL7664 PROTEIN"/>
    <property type="match status" value="1"/>
</dbReference>
<keyword evidence="1" id="KW-0802">TPR repeat</keyword>
<feature type="non-terminal residue" evidence="2">
    <location>
        <position position="1"/>
    </location>
</feature>
<dbReference type="PANTHER" id="PTHR12558">
    <property type="entry name" value="CELL DIVISION CYCLE 16,23,27"/>
    <property type="match status" value="1"/>
</dbReference>
<dbReference type="SUPFAM" id="SSF81901">
    <property type="entry name" value="HCP-like"/>
    <property type="match status" value="1"/>
</dbReference>
<dbReference type="PROSITE" id="PS50293">
    <property type="entry name" value="TPR_REGION"/>
    <property type="match status" value="1"/>
</dbReference>
<dbReference type="InterPro" id="IPR011990">
    <property type="entry name" value="TPR-like_helical_dom_sf"/>
</dbReference>
<accession>A8E1B5</accession>
<dbReference type="EMBL" id="AM886287">
    <property type="protein sequence ID" value="CAP07665.1"/>
    <property type="molecule type" value="Genomic_DNA"/>
</dbReference>
<dbReference type="SUPFAM" id="SSF48452">
    <property type="entry name" value="TPR-like"/>
    <property type="match status" value="1"/>
</dbReference>
<reference evidence="2" key="1">
    <citation type="submission" date="2007-09" db="EMBL/GenBank/DDBJ databases">
        <title>Cellulase from rumen bacterium.</title>
        <authorList>
            <person name="Shedova E."/>
            <person name="Zverlov V.V."/>
            <person name="Velikodvorskaya G."/>
            <person name="Schwarz W."/>
        </authorList>
    </citation>
    <scope>NUCLEOTIDE SEQUENCE</scope>
</reference>
<evidence type="ECO:0000313" key="2">
    <source>
        <dbReference type="EMBL" id="CAP07665.1"/>
    </source>
</evidence>
<dbReference type="AlphaFoldDB" id="A8E1B5"/>
<dbReference type="Pfam" id="PF00515">
    <property type="entry name" value="TPR_1"/>
    <property type="match status" value="1"/>
</dbReference>
<evidence type="ECO:0008006" key="3">
    <source>
        <dbReference type="Google" id="ProtNLM"/>
    </source>
</evidence>
<name>A8E1B5_9BACT</name>
<dbReference type="InterPro" id="IPR019734">
    <property type="entry name" value="TPR_rpt"/>
</dbReference>
<proteinExistence type="predicted"/>
<organism evidence="2">
    <name type="scientific">uncultured rumen bacterium</name>
    <dbReference type="NCBI Taxonomy" id="136703"/>
    <lineage>
        <taxon>Bacteria</taxon>
        <taxon>environmental samples</taxon>
    </lineage>
</organism>
<dbReference type="Gene3D" id="1.25.40.10">
    <property type="entry name" value="Tetratricopeptide repeat domain"/>
    <property type="match status" value="2"/>
</dbReference>
<dbReference type="SMART" id="SM00028">
    <property type="entry name" value="TPR"/>
    <property type="match status" value="4"/>
</dbReference>